<feature type="transmembrane region" description="Helical" evidence="6">
    <location>
        <begin position="100"/>
        <end position="119"/>
    </location>
</feature>
<proteinExistence type="inferred from homology"/>
<evidence type="ECO:0000313" key="8">
    <source>
        <dbReference type="Proteomes" id="UP000199708"/>
    </source>
</evidence>
<accession>A0A1G7RTQ0</accession>
<evidence type="ECO:0000313" key="7">
    <source>
        <dbReference type="EMBL" id="SDG14122.1"/>
    </source>
</evidence>
<dbReference type="InterPro" id="IPR004307">
    <property type="entry name" value="TspO_MBR"/>
</dbReference>
<evidence type="ECO:0000256" key="4">
    <source>
        <dbReference type="ARBA" id="ARBA00022989"/>
    </source>
</evidence>
<dbReference type="Gene3D" id="1.20.1260.100">
    <property type="entry name" value="TspO/MBR protein"/>
    <property type="match status" value="1"/>
</dbReference>
<evidence type="ECO:0000256" key="2">
    <source>
        <dbReference type="ARBA" id="ARBA00007524"/>
    </source>
</evidence>
<keyword evidence="4 6" id="KW-1133">Transmembrane helix</keyword>
<dbReference type="STRING" id="120956.SAMN05421791_103174"/>
<dbReference type="RefSeq" id="WP_090289586.1">
    <property type="nucleotide sequence ID" value="NZ_FNCK01000003.1"/>
</dbReference>
<comment type="subcellular location">
    <subcellularLocation>
        <location evidence="1">Membrane</location>
        <topology evidence="1">Multi-pass membrane protein</topology>
    </subcellularLocation>
</comment>
<dbReference type="InterPro" id="IPR038330">
    <property type="entry name" value="TspO/MBR-related_sf"/>
</dbReference>
<dbReference type="AlphaFoldDB" id="A0A1G7RTQ0"/>
<feature type="transmembrane region" description="Helical" evidence="6">
    <location>
        <begin position="126"/>
        <end position="149"/>
    </location>
</feature>
<dbReference type="GO" id="GO:0033013">
    <property type="term" value="P:tetrapyrrole metabolic process"/>
    <property type="evidence" value="ECO:0007669"/>
    <property type="project" value="UniProtKB-ARBA"/>
</dbReference>
<dbReference type="FunFam" id="1.20.1260.100:FF:000001">
    <property type="entry name" value="translocator protein 2"/>
    <property type="match status" value="1"/>
</dbReference>
<dbReference type="PANTHER" id="PTHR10057">
    <property type="entry name" value="PERIPHERAL-TYPE BENZODIAZEPINE RECEPTOR"/>
    <property type="match status" value="1"/>
</dbReference>
<dbReference type="PANTHER" id="PTHR10057:SF0">
    <property type="entry name" value="TRANSLOCATOR PROTEIN"/>
    <property type="match status" value="1"/>
</dbReference>
<evidence type="ECO:0000256" key="1">
    <source>
        <dbReference type="ARBA" id="ARBA00004141"/>
    </source>
</evidence>
<keyword evidence="8" id="KW-1185">Reference proteome</keyword>
<dbReference type="OrthoDB" id="9795496at2"/>
<dbReference type="CDD" id="cd15904">
    <property type="entry name" value="TSPO_MBR"/>
    <property type="match status" value="1"/>
</dbReference>
<reference evidence="7 8" key="1">
    <citation type="submission" date="2016-10" db="EMBL/GenBank/DDBJ databases">
        <authorList>
            <person name="de Groot N.N."/>
        </authorList>
    </citation>
    <scope>NUCLEOTIDE SEQUENCE [LARGE SCALE GENOMIC DNA]</scope>
    <source>
        <strain evidence="7 8">ATCC BAA-466</strain>
    </source>
</reference>
<keyword evidence="3 6" id="KW-0812">Transmembrane</keyword>
<comment type="similarity">
    <text evidence="2">Belongs to the TspO/BZRP family.</text>
</comment>
<protein>
    <submittedName>
        <fullName evidence="7">Tryptophan-rich sensory protein</fullName>
    </submittedName>
</protein>
<evidence type="ECO:0000256" key="6">
    <source>
        <dbReference type="SAM" id="Phobius"/>
    </source>
</evidence>
<dbReference type="GO" id="GO:0016020">
    <property type="term" value="C:membrane"/>
    <property type="evidence" value="ECO:0007669"/>
    <property type="project" value="UniProtKB-SubCell"/>
</dbReference>
<dbReference type="PIRSF" id="PIRSF005859">
    <property type="entry name" value="PBR"/>
    <property type="match status" value="1"/>
</dbReference>
<dbReference type="EMBL" id="FNCK01000003">
    <property type="protein sequence ID" value="SDG14122.1"/>
    <property type="molecule type" value="Genomic_DNA"/>
</dbReference>
<dbReference type="Pfam" id="PF03073">
    <property type="entry name" value="TspO_MBR"/>
    <property type="match status" value="1"/>
</dbReference>
<evidence type="ECO:0000256" key="5">
    <source>
        <dbReference type="ARBA" id="ARBA00023136"/>
    </source>
</evidence>
<name>A0A1G7RTQ0_9LACT</name>
<keyword evidence="5 6" id="KW-0472">Membrane</keyword>
<dbReference type="Proteomes" id="UP000199708">
    <property type="component" value="Unassembled WGS sequence"/>
</dbReference>
<gene>
    <name evidence="7" type="ORF">SAMN05421791_103174</name>
</gene>
<evidence type="ECO:0000256" key="3">
    <source>
        <dbReference type="ARBA" id="ARBA00022692"/>
    </source>
</evidence>
<sequence length="159" mass="18248">MKIKNWLLVGAPLVGGTFIGRLTADNAKADYEKYKQPPFAPPKETFGIVWPLLYTMMGIARILIDESKEKDEAIIAYRTQLGLNYLWSLLYFKYKYRGTALIESFCLFTAVLVTAIKFYQKNTWAGLLLLPYVIWSAFASYLNGATWFLNRDQASYSNE</sequence>
<organism evidence="7 8">
    <name type="scientific">Facklamia miroungae</name>
    <dbReference type="NCBI Taxonomy" id="120956"/>
    <lineage>
        <taxon>Bacteria</taxon>
        <taxon>Bacillati</taxon>
        <taxon>Bacillota</taxon>
        <taxon>Bacilli</taxon>
        <taxon>Lactobacillales</taxon>
        <taxon>Aerococcaceae</taxon>
        <taxon>Facklamia</taxon>
    </lineage>
</organism>